<dbReference type="Proteomes" id="UP000032180">
    <property type="component" value="Chromosome 12"/>
</dbReference>
<dbReference type="GO" id="GO:0005742">
    <property type="term" value="C:mitochondrial outer membrane translocase complex"/>
    <property type="evidence" value="ECO:0007669"/>
    <property type="project" value="InterPro"/>
</dbReference>
<accession>A0A0D9Y0R3</accession>
<dbReference type="Gramene" id="LPERR12G13940.1">
    <property type="protein sequence ID" value="LPERR12G13940.1"/>
    <property type="gene ID" value="LPERR12G13940"/>
</dbReference>
<keyword evidence="2" id="KW-1185">Reference proteome</keyword>
<dbReference type="STRING" id="77586.A0A0D9Y0R3"/>
<dbReference type="InterPro" id="IPR034553">
    <property type="entry name" value="TOM5_viridi"/>
</dbReference>
<reference evidence="2" key="2">
    <citation type="submission" date="2013-12" db="EMBL/GenBank/DDBJ databases">
        <authorList>
            <person name="Yu Y."/>
            <person name="Lee S."/>
            <person name="de Baynast K."/>
            <person name="Wissotski M."/>
            <person name="Liu L."/>
            <person name="Talag J."/>
            <person name="Goicoechea J."/>
            <person name="Angelova A."/>
            <person name="Jetty R."/>
            <person name="Kudrna D."/>
            <person name="Golser W."/>
            <person name="Rivera L."/>
            <person name="Zhang J."/>
            <person name="Wing R."/>
        </authorList>
    </citation>
    <scope>NUCLEOTIDE SEQUENCE</scope>
</reference>
<reference evidence="1" key="3">
    <citation type="submission" date="2015-04" db="UniProtKB">
        <authorList>
            <consortium name="EnsemblPlants"/>
        </authorList>
    </citation>
    <scope>IDENTIFICATION</scope>
</reference>
<sequence length="92" mass="10154">MCRVVVDFFAPSRSELGVVEKLKALWDSQVNDEEAWPFNYLQGGISRGVLRWILGAARCGLVSSSLLKLMKAGGLFVASIFVMRNFGDLMAI</sequence>
<organism evidence="1 2">
    <name type="scientific">Leersia perrieri</name>
    <dbReference type="NCBI Taxonomy" id="77586"/>
    <lineage>
        <taxon>Eukaryota</taxon>
        <taxon>Viridiplantae</taxon>
        <taxon>Streptophyta</taxon>
        <taxon>Embryophyta</taxon>
        <taxon>Tracheophyta</taxon>
        <taxon>Spermatophyta</taxon>
        <taxon>Magnoliopsida</taxon>
        <taxon>Liliopsida</taxon>
        <taxon>Poales</taxon>
        <taxon>Poaceae</taxon>
        <taxon>BOP clade</taxon>
        <taxon>Oryzoideae</taxon>
        <taxon>Oryzeae</taxon>
        <taxon>Oryzinae</taxon>
        <taxon>Leersia</taxon>
    </lineage>
</organism>
<dbReference type="PANTHER" id="PTHR37251:SF1">
    <property type="entry name" value="MITOCHONDRIAL IMPORT RECEPTOR SUBUNIT TOM5 HOMOLOG"/>
    <property type="match status" value="1"/>
</dbReference>
<name>A0A0D9Y0R3_9ORYZ</name>
<evidence type="ECO:0000313" key="2">
    <source>
        <dbReference type="Proteomes" id="UP000032180"/>
    </source>
</evidence>
<protein>
    <submittedName>
        <fullName evidence="1">Uncharacterized protein</fullName>
    </submittedName>
</protein>
<dbReference type="AlphaFoldDB" id="A0A0D9Y0R3"/>
<reference evidence="1 2" key="1">
    <citation type="submission" date="2012-08" db="EMBL/GenBank/DDBJ databases">
        <title>Oryza genome evolution.</title>
        <authorList>
            <person name="Wing R.A."/>
        </authorList>
    </citation>
    <scope>NUCLEOTIDE SEQUENCE</scope>
</reference>
<evidence type="ECO:0000313" key="1">
    <source>
        <dbReference type="EnsemblPlants" id="LPERR12G13940.1"/>
    </source>
</evidence>
<dbReference type="PANTHER" id="PTHR37251">
    <property type="entry name" value="MITOCHONDRIAL IMPORT RECEPTOR SUBUNIT TOM5 HOMOLOG"/>
    <property type="match status" value="1"/>
</dbReference>
<dbReference type="EnsemblPlants" id="LPERR12G13940.1">
    <property type="protein sequence ID" value="LPERR12G13940.1"/>
    <property type="gene ID" value="LPERR12G13940"/>
</dbReference>
<proteinExistence type="predicted"/>
<dbReference type="HOGENOM" id="CLU_2416467_0_0_1"/>